<dbReference type="Pfam" id="PF00652">
    <property type="entry name" value="Ricin_B_lectin"/>
    <property type="match status" value="1"/>
</dbReference>
<evidence type="ECO:0000256" key="1">
    <source>
        <dbReference type="SAM" id="SignalP"/>
    </source>
</evidence>
<dbReference type="CDD" id="cd00161">
    <property type="entry name" value="beta-trefoil_Ricin-like"/>
    <property type="match status" value="1"/>
</dbReference>
<dbReference type="SUPFAM" id="SSF50370">
    <property type="entry name" value="Ricin B-like lectins"/>
    <property type="match status" value="2"/>
</dbReference>
<feature type="chain" id="PRO_5045134843" description="Ricin B lectin domain-containing protein" evidence="1">
    <location>
        <begin position="30"/>
        <end position="719"/>
    </location>
</feature>
<dbReference type="CDD" id="cd23418">
    <property type="entry name" value="beta-trefoil_Ricin_XLN-like"/>
    <property type="match status" value="1"/>
</dbReference>
<dbReference type="Pfam" id="PF14200">
    <property type="entry name" value="RicinB_lectin_2"/>
    <property type="match status" value="1"/>
</dbReference>
<feature type="signal peptide" evidence="1">
    <location>
        <begin position="1"/>
        <end position="29"/>
    </location>
</feature>
<dbReference type="InterPro" id="IPR000772">
    <property type="entry name" value="Ricin_B_lectin"/>
</dbReference>
<dbReference type="Proteomes" id="UP001185069">
    <property type="component" value="Unassembled WGS sequence"/>
</dbReference>
<gene>
    <name evidence="3" type="ORF">JOE69_002114</name>
</gene>
<dbReference type="RefSeq" id="WP_309798544.1">
    <property type="nucleotide sequence ID" value="NZ_BAAAHY010000005.1"/>
</dbReference>
<dbReference type="InterPro" id="IPR035992">
    <property type="entry name" value="Ricin_B-like_lectins"/>
</dbReference>
<reference evidence="3 4" key="1">
    <citation type="submission" date="2023-07" db="EMBL/GenBank/DDBJ databases">
        <title>Sequencing the genomes of 1000 actinobacteria strains.</title>
        <authorList>
            <person name="Klenk H.-P."/>
        </authorList>
    </citation>
    <scope>NUCLEOTIDE SEQUENCE [LARGE SCALE GENOMIC DNA]</scope>
    <source>
        <strain evidence="3 4">DSM 14555</strain>
    </source>
</reference>
<evidence type="ECO:0000313" key="4">
    <source>
        <dbReference type="Proteomes" id="UP001185069"/>
    </source>
</evidence>
<feature type="domain" description="Ricin B lectin" evidence="2">
    <location>
        <begin position="593"/>
        <end position="719"/>
    </location>
</feature>
<evidence type="ECO:0000313" key="3">
    <source>
        <dbReference type="EMBL" id="MDR6269876.1"/>
    </source>
</evidence>
<dbReference type="Gene3D" id="2.80.10.50">
    <property type="match status" value="2"/>
</dbReference>
<accession>A0ABU1JBS5</accession>
<dbReference type="SMART" id="SM00458">
    <property type="entry name" value="RICIN"/>
    <property type="match status" value="2"/>
</dbReference>
<keyword evidence="4" id="KW-1185">Reference proteome</keyword>
<comment type="caution">
    <text evidence="3">The sequence shown here is derived from an EMBL/GenBank/DDBJ whole genome shotgun (WGS) entry which is preliminary data.</text>
</comment>
<sequence>MKIHKARSVLAGIAAACLGVALLPAQAQAADSYTITSGPTKSYAYPTDTPANPFIDKDGTFYFQQSAALYGADLSSNPRQWEFYTGTNFDNAKKSPISNAVNPANVQDKNNDTTWRCNNSPTGLTSTYAPNNASYSQRNYCDLSSVWVDPDSGDWYGLVHNEFTPSPFGDGLHYDAIDYAVSSDQGKTWTIKDKVITSPYSTTRGDTAAFPNQTYYYGDGDQRLLVDTASGYFYVYYGSRVVNKTGGWGGFMEHVARAPISQKMAPGSWQKYFEGQWQTPGLGGKESNIVSVSSSYPDGYVPTAQDYDPANTGTINQQVAAGKLLKSTDLFVMNVSYNAYLGMYIGTPETDGIKPLRFYGTKDLATQQWVDLGSTPNYSTSSWYRWMVDSATGTTGNILGKTFRSYCSISCSKNANGNQAGGEYLDVTIGSNAPAAPVVDPAKAYLISSASGKLLSQSGTGSTAVVPTASGAASEAWKFKGNGDGSYTITNAGSGLALGVPATPANRAWGSTPVVSTVTAGNVGQQWFVQAGTGQSNSYRIINRYSGLVISLGEVKAQTSPYRNWTKTAGITPDTSTPQSQTISLQETSVANSGSSLTGVASGRCLDVAGQSAKNGAAANIGDCIGAASQLWNPSSAGELTDFNGGKCLDLFDNKTAPGSPVGIWSCNGGANQKWTLKSDGTIVSVSSGLCLDVMDNATVVGSAVKVWTCSGAANQQWR</sequence>
<protein>
    <recommendedName>
        <fullName evidence="2">Ricin B lectin domain-containing protein</fullName>
    </recommendedName>
</protein>
<name>A0ABU1JBS5_9MICC</name>
<dbReference type="EMBL" id="JAVDQF010000001">
    <property type="protein sequence ID" value="MDR6269876.1"/>
    <property type="molecule type" value="Genomic_DNA"/>
</dbReference>
<proteinExistence type="predicted"/>
<feature type="domain" description="Ricin B lectin" evidence="2">
    <location>
        <begin position="442"/>
        <end position="584"/>
    </location>
</feature>
<keyword evidence="1" id="KW-0732">Signal</keyword>
<dbReference type="PROSITE" id="PS50231">
    <property type="entry name" value="RICIN_B_LECTIN"/>
    <property type="match status" value="2"/>
</dbReference>
<organism evidence="3 4">
    <name type="scientific">Arthrobacter russicus</name>
    <dbReference type="NCBI Taxonomy" id="172040"/>
    <lineage>
        <taxon>Bacteria</taxon>
        <taxon>Bacillati</taxon>
        <taxon>Actinomycetota</taxon>
        <taxon>Actinomycetes</taxon>
        <taxon>Micrococcales</taxon>
        <taxon>Micrococcaceae</taxon>
        <taxon>Arthrobacter</taxon>
    </lineage>
</organism>
<evidence type="ECO:0000259" key="2">
    <source>
        <dbReference type="SMART" id="SM00458"/>
    </source>
</evidence>